<evidence type="ECO:0000313" key="1">
    <source>
        <dbReference type="EMBL" id="TKR64327.1"/>
    </source>
</evidence>
<dbReference type="Proteomes" id="UP000298663">
    <property type="component" value="Unassembled WGS sequence"/>
</dbReference>
<evidence type="ECO:0000313" key="2">
    <source>
        <dbReference type="Proteomes" id="UP000298663"/>
    </source>
</evidence>
<accession>A0A4U5M644</accession>
<dbReference type="EMBL" id="AZBU02000009">
    <property type="protein sequence ID" value="TKR64327.1"/>
    <property type="molecule type" value="Genomic_DNA"/>
</dbReference>
<reference evidence="1 2" key="1">
    <citation type="journal article" date="2015" name="Genome Biol.">
        <title>Comparative genomics of Steinernema reveals deeply conserved gene regulatory networks.</title>
        <authorList>
            <person name="Dillman A.R."/>
            <person name="Macchietto M."/>
            <person name="Porter C.F."/>
            <person name="Rogers A."/>
            <person name="Williams B."/>
            <person name="Antoshechkin I."/>
            <person name="Lee M.M."/>
            <person name="Goodwin Z."/>
            <person name="Lu X."/>
            <person name="Lewis E.E."/>
            <person name="Goodrich-Blair H."/>
            <person name="Stock S.P."/>
            <person name="Adams B.J."/>
            <person name="Sternberg P.W."/>
            <person name="Mortazavi A."/>
        </authorList>
    </citation>
    <scope>NUCLEOTIDE SEQUENCE [LARGE SCALE GENOMIC DNA]</scope>
    <source>
        <strain evidence="1 2">ALL</strain>
    </source>
</reference>
<proteinExistence type="predicted"/>
<gene>
    <name evidence="1" type="ORF">L596_024886</name>
</gene>
<name>A0A4U5M644_STECR</name>
<keyword evidence="2" id="KW-1185">Reference proteome</keyword>
<reference evidence="1 2" key="2">
    <citation type="journal article" date="2019" name="G3 (Bethesda)">
        <title>Hybrid Assembly of the Genome of the Entomopathogenic Nematode Steinernema carpocapsae Identifies the X-Chromosome.</title>
        <authorList>
            <person name="Serra L."/>
            <person name="Macchietto M."/>
            <person name="Macias-Munoz A."/>
            <person name="McGill C.J."/>
            <person name="Rodriguez I.M."/>
            <person name="Rodriguez B."/>
            <person name="Murad R."/>
            <person name="Mortazavi A."/>
        </authorList>
    </citation>
    <scope>NUCLEOTIDE SEQUENCE [LARGE SCALE GENOMIC DNA]</scope>
    <source>
        <strain evidence="1 2">ALL</strain>
    </source>
</reference>
<protein>
    <submittedName>
        <fullName evidence="1">Uncharacterized protein</fullName>
    </submittedName>
</protein>
<comment type="caution">
    <text evidence="1">The sequence shown here is derived from an EMBL/GenBank/DDBJ whole genome shotgun (WGS) entry which is preliminary data.</text>
</comment>
<sequence>MLWRISAISFPLLIKTLFGVDGDGDDTFPGISARMESFKPLSFLILFLVWLPEWYTRPDACCIVGRY</sequence>
<dbReference type="AlphaFoldDB" id="A0A4U5M644"/>
<organism evidence="1 2">
    <name type="scientific">Steinernema carpocapsae</name>
    <name type="common">Entomopathogenic nematode</name>
    <dbReference type="NCBI Taxonomy" id="34508"/>
    <lineage>
        <taxon>Eukaryota</taxon>
        <taxon>Metazoa</taxon>
        <taxon>Ecdysozoa</taxon>
        <taxon>Nematoda</taxon>
        <taxon>Chromadorea</taxon>
        <taxon>Rhabditida</taxon>
        <taxon>Tylenchina</taxon>
        <taxon>Panagrolaimomorpha</taxon>
        <taxon>Strongyloidoidea</taxon>
        <taxon>Steinernematidae</taxon>
        <taxon>Steinernema</taxon>
    </lineage>
</organism>